<dbReference type="PROSITE" id="PS51257">
    <property type="entry name" value="PROKAR_LIPOPROTEIN"/>
    <property type="match status" value="1"/>
</dbReference>
<organism evidence="9 10">
    <name type="scientific">Undibacterium parvum</name>
    <dbReference type="NCBI Taxonomy" id="401471"/>
    <lineage>
        <taxon>Bacteria</taxon>
        <taxon>Pseudomonadati</taxon>
        <taxon>Pseudomonadota</taxon>
        <taxon>Betaproteobacteria</taxon>
        <taxon>Burkholderiales</taxon>
        <taxon>Oxalobacteraceae</taxon>
        <taxon>Undibacterium</taxon>
    </lineage>
</organism>
<dbReference type="GO" id="GO:0006508">
    <property type="term" value="P:proteolysis"/>
    <property type="evidence" value="ECO:0007669"/>
    <property type="project" value="UniProtKB-KW"/>
</dbReference>
<dbReference type="SUPFAM" id="SSF141986">
    <property type="entry name" value="LD-carboxypeptidase A C-terminal domain-like"/>
    <property type="match status" value="1"/>
</dbReference>
<feature type="active site" description="Charge relay system" evidence="6">
    <location>
        <position position="277"/>
    </location>
</feature>
<dbReference type="EMBL" id="CP034464">
    <property type="protein sequence ID" value="AZP13832.1"/>
    <property type="molecule type" value="Genomic_DNA"/>
</dbReference>
<keyword evidence="10" id="KW-1185">Reference proteome</keyword>
<comment type="similarity">
    <text evidence="1">Belongs to the peptidase S66 family.</text>
</comment>
<dbReference type="Pfam" id="PF02016">
    <property type="entry name" value="Peptidase_S66"/>
    <property type="match status" value="1"/>
</dbReference>
<dbReference type="PIRSF" id="PIRSF028757">
    <property type="entry name" value="LD-carboxypeptidase"/>
    <property type="match status" value="1"/>
</dbReference>
<proteinExistence type="inferred from homology"/>
<dbReference type="AlphaFoldDB" id="A0A3S9HNY3"/>
<evidence type="ECO:0000256" key="6">
    <source>
        <dbReference type="PIRSR" id="PIRSR028757-1"/>
    </source>
</evidence>
<dbReference type="Gene3D" id="3.40.50.10740">
    <property type="entry name" value="Class I glutamine amidotransferase-like"/>
    <property type="match status" value="1"/>
</dbReference>
<evidence type="ECO:0000256" key="1">
    <source>
        <dbReference type="ARBA" id="ARBA00010233"/>
    </source>
</evidence>
<evidence type="ECO:0000259" key="8">
    <source>
        <dbReference type="Pfam" id="PF17676"/>
    </source>
</evidence>
<sequence length="305" mass="34170">MKISLAKGLPENPGIAIVAVSGCALDGIAVERGLQLLRERGFVVHNYYDHAQIYQRFGATDVQRLDQLHAAIDNPDVQIVMALRGSYGLSRLLPHIDYKKIAESKKYLVGHSDFNALQLAMLAKTDTSSFCGPMLCDDFSREDISTYTHQQFFDCIKNTQHEIYFEDAESIDLEVSGRLWGGNLAMLCHLLGTEYFPRIDDGILFVEDIAEHPFRVERMMLQLHYSGVLQRQKAIVFGNFSAYKLAAHDNGYDFEQMIGYLRSVLSVPIITGLPFGHIKEKASLVMGSDAQLLVSAGRVRLAMAY</sequence>
<dbReference type="InterPro" id="IPR029062">
    <property type="entry name" value="Class_I_gatase-like"/>
</dbReference>
<dbReference type="Gene3D" id="3.50.30.60">
    <property type="entry name" value="LD-carboxypeptidase A C-terminal domain-like"/>
    <property type="match status" value="1"/>
</dbReference>
<feature type="active site" description="Nucleophile" evidence="6">
    <location>
        <position position="112"/>
    </location>
</feature>
<dbReference type="PANTHER" id="PTHR30237">
    <property type="entry name" value="MURAMOYLTETRAPEPTIDE CARBOXYPEPTIDASE"/>
    <property type="match status" value="1"/>
</dbReference>
<protein>
    <submittedName>
        <fullName evidence="9">Muramoyltetrapeptide carboxypeptidase</fullName>
    </submittedName>
</protein>
<dbReference type="GO" id="GO:0008236">
    <property type="term" value="F:serine-type peptidase activity"/>
    <property type="evidence" value="ECO:0007669"/>
    <property type="project" value="UniProtKB-KW"/>
</dbReference>
<dbReference type="Proteomes" id="UP000275663">
    <property type="component" value="Chromosome"/>
</dbReference>
<evidence type="ECO:0000256" key="5">
    <source>
        <dbReference type="ARBA" id="ARBA00022825"/>
    </source>
</evidence>
<evidence type="ECO:0000256" key="3">
    <source>
        <dbReference type="ARBA" id="ARBA00022670"/>
    </source>
</evidence>
<evidence type="ECO:0000313" key="10">
    <source>
        <dbReference type="Proteomes" id="UP000275663"/>
    </source>
</evidence>
<feature type="active site" description="Charge relay system" evidence="6">
    <location>
        <position position="207"/>
    </location>
</feature>
<keyword evidence="5" id="KW-0720">Serine protease</keyword>
<dbReference type="SUPFAM" id="SSF52317">
    <property type="entry name" value="Class I glutamine amidotransferase-like"/>
    <property type="match status" value="1"/>
</dbReference>
<dbReference type="OrthoDB" id="9807329at2"/>
<dbReference type="Pfam" id="PF17676">
    <property type="entry name" value="Peptidase_S66C"/>
    <property type="match status" value="1"/>
</dbReference>
<name>A0A3S9HNY3_9BURK</name>
<dbReference type="InterPro" id="IPR040449">
    <property type="entry name" value="Peptidase_S66_N"/>
</dbReference>
<keyword evidence="4" id="KW-0378">Hydrolase</keyword>
<dbReference type="CDD" id="cd07025">
    <property type="entry name" value="Peptidase_S66"/>
    <property type="match status" value="1"/>
</dbReference>
<dbReference type="InterPro" id="IPR003507">
    <property type="entry name" value="S66_fam"/>
</dbReference>
<evidence type="ECO:0000259" key="7">
    <source>
        <dbReference type="Pfam" id="PF02016"/>
    </source>
</evidence>
<reference evidence="9 10" key="1">
    <citation type="journal article" date="2011" name="Int. J. Syst. Evol. Microbiol.">
        <title>Description of Undibacterium oligocarboniphilum sp. nov., isolated from purified water, and Undibacterium pigrum strain CCUG 49012 as the type strain of Undibacterium parvum sp. nov., and emended descriptions of the genus Undibacterium and the species Undibacterium pigrum.</title>
        <authorList>
            <person name="Eder W."/>
            <person name="Wanner G."/>
            <person name="Ludwig W."/>
            <person name="Busse H.J."/>
            <person name="Ziemke-Kageler F."/>
            <person name="Lang E."/>
        </authorList>
    </citation>
    <scope>NUCLEOTIDE SEQUENCE [LARGE SCALE GENOMIC DNA]</scope>
    <source>
        <strain evidence="9 10">DSM 23061</strain>
    </source>
</reference>
<accession>A0A3S9HNY3</accession>
<dbReference type="InterPro" id="IPR027478">
    <property type="entry name" value="LdcA_N"/>
</dbReference>
<dbReference type="InterPro" id="IPR040921">
    <property type="entry name" value="Peptidase_S66C"/>
</dbReference>
<feature type="domain" description="LD-carboxypeptidase C-terminal" evidence="8">
    <location>
        <begin position="176"/>
        <end position="292"/>
    </location>
</feature>
<keyword evidence="3" id="KW-0645">Protease</keyword>
<dbReference type="KEGG" id="upv:EJN92_18650"/>
<evidence type="ECO:0000256" key="2">
    <source>
        <dbReference type="ARBA" id="ARBA00022645"/>
    </source>
</evidence>
<evidence type="ECO:0000256" key="4">
    <source>
        <dbReference type="ARBA" id="ARBA00022801"/>
    </source>
</evidence>
<gene>
    <name evidence="9" type="ORF">EJN92_18650</name>
</gene>
<feature type="domain" description="LD-carboxypeptidase N-terminal" evidence="7">
    <location>
        <begin position="15"/>
        <end position="132"/>
    </location>
</feature>
<dbReference type="InterPro" id="IPR027461">
    <property type="entry name" value="Carboxypeptidase_A_C_sf"/>
</dbReference>
<keyword evidence="2 9" id="KW-0121">Carboxypeptidase</keyword>
<dbReference type="PANTHER" id="PTHR30237:SF2">
    <property type="entry name" value="MUREIN TETRAPEPTIDE CARBOXYPEPTIDASE"/>
    <property type="match status" value="1"/>
</dbReference>
<dbReference type="RefSeq" id="WP_126129201.1">
    <property type="nucleotide sequence ID" value="NZ_CP034464.1"/>
</dbReference>
<dbReference type="GO" id="GO:0004180">
    <property type="term" value="F:carboxypeptidase activity"/>
    <property type="evidence" value="ECO:0007669"/>
    <property type="project" value="UniProtKB-KW"/>
</dbReference>
<evidence type="ECO:0000313" key="9">
    <source>
        <dbReference type="EMBL" id="AZP13832.1"/>
    </source>
</evidence>